<dbReference type="Gene3D" id="3.30.30.30">
    <property type="match status" value="1"/>
</dbReference>
<sequence length="753" mass="82994">MSNGPAIGIDMGNSLCRLAAYQHGQVEVIANEQGDTAIPAYVAFTNKGLFIGEEAKRHLNEDPKNTVSDVKCLIGRRYGDPVIQENIKIWPFIIADDNGKPKIQITHKNQKKILHTEQILALILGKLKETAEEYLGCLVKDVVMAVPSHYTYSQRQTLYAACCIAGLNVVRFVSDSLAVSISCGSQTDSDNEHNLIFDFGSNSLSISIVKIDNGIFEEIATIGDTFFGGRDFDERLLSFFSYEFHKMRDKDISNDMLATIRLLKECEHAKCILSSYSEARVDIESLFDGTDFHSSITRECFDELCEDLISKVTDMVEKCLRDANLNKEVINNIIAVGGSSQIPKIRESLGSYFDGKEILNSLDFDEAVVRGAATLAGMLLESESDAIQETLVLCATPNSLGIETDRDHKSLTFPFQQNPMTSLVNAASESLTALGNRFAGPIVTKAAATMASGAMSVAGSMVSENERPFGKLMTTFIKRNSPLPAKQVNVCTTFCNNQSGVLINIYEGECVLTKDNNLIGKLELNEIPPALRGVPKIEISFDLDITGTLTISAREKETNRQTALEGNKFEETRNKVLHACDSVLSWSASTPLNQRNDYTQKKREIEALFQPFITEIQQVAGGASEELFNDMSTGALSAHSITMSGSSRRSSANFQALSRRSSTMSLRSLNITPRGSRLSLDDIGYSGPPKVEISYRSMLKNFSLSVGERCNMIRELCLDATSWLDANPLATRVDIMKRHKEIEHVCNFLISKG</sequence>
<dbReference type="Pfam" id="PF00012">
    <property type="entry name" value="HSP70"/>
    <property type="match status" value="2"/>
</dbReference>
<dbReference type="FunFam" id="3.90.640.10:FF:000010">
    <property type="entry name" value="heat shock 70 kDa protein 14"/>
    <property type="match status" value="1"/>
</dbReference>
<dbReference type="AlphaFoldDB" id="A0AAN8WW34"/>
<dbReference type="PANTHER" id="PTHR19375">
    <property type="entry name" value="HEAT SHOCK PROTEIN 70KDA"/>
    <property type="match status" value="1"/>
</dbReference>
<evidence type="ECO:0000256" key="2">
    <source>
        <dbReference type="ARBA" id="ARBA00022741"/>
    </source>
</evidence>
<dbReference type="FunFam" id="3.30.30.30:FF:000001">
    <property type="entry name" value="heat shock 70 kDa protein-like"/>
    <property type="match status" value="1"/>
</dbReference>
<dbReference type="CDD" id="cd24028">
    <property type="entry name" value="ASKHA_NBD_HSP70_HSPA1-like"/>
    <property type="match status" value="1"/>
</dbReference>
<dbReference type="InterPro" id="IPR029047">
    <property type="entry name" value="HSP70_peptide-bd_sf"/>
</dbReference>
<dbReference type="EMBL" id="JAXCGZ010018869">
    <property type="protein sequence ID" value="KAK7067355.1"/>
    <property type="molecule type" value="Genomic_DNA"/>
</dbReference>
<dbReference type="GO" id="GO:0006950">
    <property type="term" value="P:response to stress"/>
    <property type="evidence" value="ECO:0007669"/>
    <property type="project" value="UniProtKB-ARBA"/>
</dbReference>
<dbReference type="Gene3D" id="3.90.640.10">
    <property type="entry name" value="Actin, Chain A, domain 4"/>
    <property type="match status" value="1"/>
</dbReference>
<keyword evidence="2 4" id="KW-0547">Nucleotide-binding</keyword>
<protein>
    <submittedName>
        <fullName evidence="5">Uncharacterized protein</fullName>
    </submittedName>
</protein>
<dbReference type="InterPro" id="IPR013126">
    <property type="entry name" value="Hsp_70_fam"/>
</dbReference>
<dbReference type="PRINTS" id="PR00301">
    <property type="entry name" value="HEATSHOCK70"/>
</dbReference>
<dbReference type="GO" id="GO:0140662">
    <property type="term" value="F:ATP-dependent protein folding chaperone"/>
    <property type="evidence" value="ECO:0007669"/>
    <property type="project" value="InterPro"/>
</dbReference>
<organism evidence="5 6">
    <name type="scientific">Halocaridina rubra</name>
    <name type="common">Hawaiian red shrimp</name>
    <dbReference type="NCBI Taxonomy" id="373956"/>
    <lineage>
        <taxon>Eukaryota</taxon>
        <taxon>Metazoa</taxon>
        <taxon>Ecdysozoa</taxon>
        <taxon>Arthropoda</taxon>
        <taxon>Crustacea</taxon>
        <taxon>Multicrustacea</taxon>
        <taxon>Malacostraca</taxon>
        <taxon>Eumalacostraca</taxon>
        <taxon>Eucarida</taxon>
        <taxon>Decapoda</taxon>
        <taxon>Pleocyemata</taxon>
        <taxon>Caridea</taxon>
        <taxon>Atyoidea</taxon>
        <taxon>Atyidae</taxon>
        <taxon>Halocaridina</taxon>
    </lineage>
</organism>
<evidence type="ECO:0000256" key="4">
    <source>
        <dbReference type="RuleBase" id="RU003322"/>
    </source>
</evidence>
<dbReference type="InterPro" id="IPR043129">
    <property type="entry name" value="ATPase_NBD"/>
</dbReference>
<dbReference type="GO" id="GO:0005524">
    <property type="term" value="F:ATP binding"/>
    <property type="evidence" value="ECO:0007669"/>
    <property type="project" value="UniProtKB-KW"/>
</dbReference>
<keyword evidence="3 4" id="KW-0067">ATP-binding</keyword>
<name>A0AAN8WW34_HALRR</name>
<dbReference type="Gene3D" id="3.30.420.40">
    <property type="match status" value="2"/>
</dbReference>
<comment type="similarity">
    <text evidence="1 4">Belongs to the heat shock protein 70 family.</text>
</comment>
<gene>
    <name evidence="5" type="ORF">SK128_014935</name>
</gene>
<dbReference type="Gene3D" id="1.20.1270.10">
    <property type="match status" value="1"/>
</dbReference>
<dbReference type="Gene3D" id="2.60.34.10">
    <property type="entry name" value="Substrate Binding Domain Of DNAk, Chain A, domain 1"/>
    <property type="match status" value="1"/>
</dbReference>
<dbReference type="InterPro" id="IPR029048">
    <property type="entry name" value="HSP70_C_sf"/>
</dbReference>
<reference evidence="5 6" key="1">
    <citation type="submission" date="2023-11" db="EMBL/GenBank/DDBJ databases">
        <title>Halocaridina rubra genome assembly.</title>
        <authorList>
            <person name="Smith C."/>
        </authorList>
    </citation>
    <scope>NUCLEOTIDE SEQUENCE [LARGE SCALE GENOMIC DNA]</scope>
    <source>
        <strain evidence="5">EP-1</strain>
        <tissue evidence="5">Whole</tissue>
    </source>
</reference>
<dbReference type="SUPFAM" id="SSF100934">
    <property type="entry name" value="Heat shock protein 70kD (HSP70), C-terminal subdomain"/>
    <property type="match status" value="1"/>
</dbReference>
<evidence type="ECO:0000256" key="3">
    <source>
        <dbReference type="ARBA" id="ARBA00022840"/>
    </source>
</evidence>
<keyword evidence="6" id="KW-1185">Reference proteome</keyword>
<evidence type="ECO:0000313" key="5">
    <source>
        <dbReference type="EMBL" id="KAK7067355.1"/>
    </source>
</evidence>
<dbReference type="SUPFAM" id="SSF53067">
    <property type="entry name" value="Actin-like ATPase domain"/>
    <property type="match status" value="2"/>
</dbReference>
<comment type="caution">
    <text evidence="5">The sequence shown here is derived from an EMBL/GenBank/DDBJ whole genome shotgun (WGS) entry which is preliminary data.</text>
</comment>
<dbReference type="Proteomes" id="UP001381693">
    <property type="component" value="Unassembled WGS sequence"/>
</dbReference>
<evidence type="ECO:0000313" key="6">
    <source>
        <dbReference type="Proteomes" id="UP001381693"/>
    </source>
</evidence>
<evidence type="ECO:0000256" key="1">
    <source>
        <dbReference type="ARBA" id="ARBA00007381"/>
    </source>
</evidence>
<proteinExistence type="inferred from homology"/>
<accession>A0AAN8WW34</accession>
<dbReference type="SUPFAM" id="SSF100920">
    <property type="entry name" value="Heat shock protein 70kD (HSP70), peptide-binding domain"/>
    <property type="match status" value="1"/>
</dbReference>